<dbReference type="Proteomes" id="UP000193781">
    <property type="component" value="Unassembled WGS sequence"/>
</dbReference>
<sequence>MAVVLVSGIVLRKVALMKKPQRKVYGPTGIKHGSEDRQLRKYVGKRISEADHELLTQYAASLNVDVATLLAPHVESLLTRARQHRPNLAVAQ</sequence>
<proteinExistence type="predicted"/>
<comment type="caution">
    <text evidence="1">The sequence shown here is derived from an EMBL/GenBank/DDBJ whole genome shotgun (WGS) entry which is preliminary data.</text>
</comment>
<dbReference type="AlphaFoldDB" id="A0A1X1ZZH8"/>
<name>A0A1X1ZZH8_9MYCO</name>
<dbReference type="EMBL" id="LQPH01000032">
    <property type="protein sequence ID" value="ORW32690.1"/>
    <property type="molecule type" value="Genomic_DNA"/>
</dbReference>
<organism evidence="1 2">
    <name type="scientific">Mycobacterium nebraskense</name>
    <dbReference type="NCBI Taxonomy" id="244292"/>
    <lineage>
        <taxon>Bacteria</taxon>
        <taxon>Bacillati</taxon>
        <taxon>Actinomycetota</taxon>
        <taxon>Actinomycetes</taxon>
        <taxon>Mycobacteriales</taxon>
        <taxon>Mycobacteriaceae</taxon>
        <taxon>Mycobacterium</taxon>
    </lineage>
</organism>
<protein>
    <submittedName>
        <fullName evidence="1">Uncharacterized protein</fullName>
    </submittedName>
</protein>
<keyword evidence="2" id="KW-1185">Reference proteome</keyword>
<accession>A0A1X1ZZH8</accession>
<evidence type="ECO:0000313" key="1">
    <source>
        <dbReference type="EMBL" id="ORW32690.1"/>
    </source>
</evidence>
<evidence type="ECO:0000313" key="2">
    <source>
        <dbReference type="Proteomes" id="UP000193781"/>
    </source>
</evidence>
<reference evidence="1 2" key="1">
    <citation type="submission" date="2016-01" db="EMBL/GenBank/DDBJ databases">
        <title>The new phylogeny of the genus Mycobacterium.</title>
        <authorList>
            <person name="Tarcisio F."/>
            <person name="Conor M."/>
            <person name="Antonella G."/>
            <person name="Elisabetta G."/>
            <person name="Giulia F.S."/>
            <person name="Sara T."/>
            <person name="Anna F."/>
            <person name="Clotilde B."/>
            <person name="Roberto B."/>
            <person name="Veronica D.S."/>
            <person name="Fabio R."/>
            <person name="Monica P."/>
            <person name="Olivier J."/>
            <person name="Enrico T."/>
            <person name="Nicola S."/>
        </authorList>
    </citation>
    <scope>NUCLEOTIDE SEQUENCE [LARGE SCALE GENOMIC DNA]</scope>
    <source>
        <strain evidence="1 2">DSM 44803</strain>
    </source>
</reference>
<gene>
    <name evidence="1" type="ORF">AWC17_25110</name>
</gene>